<dbReference type="GO" id="GO:0010038">
    <property type="term" value="P:response to metal ion"/>
    <property type="evidence" value="ECO:0007669"/>
    <property type="project" value="InterPro"/>
</dbReference>
<dbReference type="HOGENOM" id="CLU_098807_3_1_4"/>
<dbReference type="GO" id="GO:0005507">
    <property type="term" value="F:copper ion binding"/>
    <property type="evidence" value="ECO:0007669"/>
    <property type="project" value="TreeGrafter"/>
</dbReference>
<dbReference type="STRING" id="1835254.CL55_00000780"/>
<dbReference type="OrthoDB" id="37622at2"/>
<accession>A0A0E3ZK54</accession>
<protein>
    <submittedName>
        <fullName evidence="2">Uncharacterized protein involved in tolerance to divalent cations</fullName>
    </submittedName>
</protein>
<gene>
    <name evidence="2" type="ORF">CL55_00000780</name>
</gene>
<dbReference type="AlphaFoldDB" id="A0A0E3ZK54"/>
<dbReference type="RefSeq" id="WP_046329392.1">
    <property type="nucleotide sequence ID" value="NZ_CP007501.1"/>
</dbReference>
<proteinExistence type="inferred from homology"/>
<dbReference type="InterPro" id="IPR015867">
    <property type="entry name" value="N-reg_PII/ATP_PRibTrfase_C"/>
</dbReference>
<dbReference type="Gene3D" id="3.30.70.120">
    <property type="match status" value="1"/>
</dbReference>
<organism evidence="2 3">
    <name type="scientific">Polynucleobacter duraquae</name>
    <dbReference type="NCBI Taxonomy" id="1835254"/>
    <lineage>
        <taxon>Bacteria</taxon>
        <taxon>Pseudomonadati</taxon>
        <taxon>Pseudomonadota</taxon>
        <taxon>Betaproteobacteria</taxon>
        <taxon>Burkholderiales</taxon>
        <taxon>Burkholderiaceae</taxon>
        <taxon>Polynucleobacter</taxon>
    </lineage>
</organism>
<dbReference type="PANTHER" id="PTHR23419:SF8">
    <property type="entry name" value="FI09726P"/>
    <property type="match status" value="1"/>
</dbReference>
<evidence type="ECO:0000313" key="3">
    <source>
        <dbReference type="Proteomes" id="UP000061135"/>
    </source>
</evidence>
<dbReference type="Pfam" id="PF03091">
    <property type="entry name" value="CutA1"/>
    <property type="match status" value="1"/>
</dbReference>
<comment type="similarity">
    <text evidence="1">Belongs to the CutA family.</text>
</comment>
<dbReference type="InterPro" id="IPR011322">
    <property type="entry name" value="N-reg_PII-like_a/b"/>
</dbReference>
<evidence type="ECO:0000256" key="1">
    <source>
        <dbReference type="ARBA" id="ARBA00010169"/>
    </source>
</evidence>
<dbReference type="InterPro" id="IPR004323">
    <property type="entry name" value="Ion_tolerance_CutA"/>
</dbReference>
<dbReference type="PANTHER" id="PTHR23419">
    <property type="entry name" value="DIVALENT CATION TOLERANCE CUTA-RELATED"/>
    <property type="match status" value="1"/>
</dbReference>
<dbReference type="EMBL" id="CP007501">
    <property type="protein sequence ID" value="AKD24411.1"/>
    <property type="molecule type" value="Genomic_DNA"/>
</dbReference>
<evidence type="ECO:0000313" key="2">
    <source>
        <dbReference type="EMBL" id="AKD24411.1"/>
    </source>
</evidence>
<sequence length="110" mass="12490">MTPDKSTELLIVVTTFASLEDAKKMALQLIEGRLAACVQIQEGVHSIYRWDGKICEGKEVLLTAKTIVDKWIDISNFIKGHHPYDLPEVIAYAPEKYEAHYGKWVESEVK</sequence>
<dbReference type="Proteomes" id="UP000061135">
    <property type="component" value="Chromosome"/>
</dbReference>
<reference evidence="2 3" key="1">
    <citation type="submission" date="2014-03" db="EMBL/GenBank/DDBJ databases">
        <title>Genome of Polynucleobacter strain MWH-MoK4.</title>
        <authorList>
            <person name="Hahn M.W."/>
        </authorList>
    </citation>
    <scope>NUCLEOTIDE SEQUENCE [LARGE SCALE GENOMIC DNA]</scope>
    <source>
        <strain evidence="2 3">MWH-MoK4</strain>
    </source>
</reference>
<name>A0A0E3ZK54_9BURK</name>
<keyword evidence="3" id="KW-1185">Reference proteome</keyword>
<dbReference type="SUPFAM" id="SSF54913">
    <property type="entry name" value="GlnB-like"/>
    <property type="match status" value="1"/>
</dbReference>
<dbReference type="KEGG" id="pdq:CL55_00000780"/>
<dbReference type="PATRIC" id="fig|576611.7.peg.78"/>